<feature type="chain" id="PRO_5025500087" evidence="3">
    <location>
        <begin position="20"/>
        <end position="844"/>
    </location>
</feature>
<dbReference type="GO" id="GO:0004553">
    <property type="term" value="F:hydrolase activity, hydrolyzing O-glycosyl compounds"/>
    <property type="evidence" value="ECO:0007669"/>
    <property type="project" value="InterPro"/>
</dbReference>
<evidence type="ECO:0000256" key="3">
    <source>
        <dbReference type="SAM" id="SignalP"/>
    </source>
</evidence>
<keyword evidence="6" id="KW-1185">Reference proteome</keyword>
<dbReference type="InterPro" id="IPR001547">
    <property type="entry name" value="Glyco_hydro_5"/>
</dbReference>
<evidence type="ECO:0000313" key="5">
    <source>
        <dbReference type="EMBL" id="QHS60035.1"/>
    </source>
</evidence>
<accession>A0A6B9ZG16</accession>
<dbReference type="EMBL" id="CP048113">
    <property type="protein sequence ID" value="QHS60035.1"/>
    <property type="molecule type" value="Genomic_DNA"/>
</dbReference>
<dbReference type="InterPro" id="IPR017853">
    <property type="entry name" value="GH"/>
</dbReference>
<keyword evidence="3" id="KW-0732">Signal</keyword>
<dbReference type="SUPFAM" id="SSF51445">
    <property type="entry name" value="(Trans)glycosidases"/>
    <property type="match status" value="1"/>
</dbReference>
<dbReference type="AlphaFoldDB" id="A0A6B9ZG16"/>
<feature type="signal peptide" evidence="3">
    <location>
        <begin position="1"/>
        <end position="19"/>
    </location>
</feature>
<evidence type="ECO:0000256" key="1">
    <source>
        <dbReference type="ARBA" id="ARBA00022801"/>
    </source>
</evidence>
<sequence length="844" mass="93854">MKKITALLSALLFAASVTGQLVYVDKKGVLRYTKDQTEAIFFGVNYTSPFAYGYRSHKVLGADLKKAIDNDVYHLARLGVDAFRVHVWDTEITDANGNLLQNDHLDLFDYLISKLKERNIKILLTPIAFWGNGYPEQDENTGSFSYIYGKEKALVNDTAIRAQENYMKQFFVHVNPYTKLSYKNDPDVIATEINNEPHHSGPLAGATSYVNRLAAAIRSTGWKKPVFYNISESPYYAGAVATANIDGVSFQWYPTGLVANRTLQGNLLPNVDHYRIPFDTIPAFANKARMVYEFDAGDVLQPVMYPAMARSFRTAGFQWATQFAYDPMATAYANTEYQTHYLNLAYTPEKAISLLIAGKAFHQLARNKSYGTYPADSAFGNTRISYAAQLSEWVAPTEFYYTSNTNTIPADAAKLEHVAGTGYSPVVQYSGTGAYFLDKVEGGVWRLEVMPDVLQLRDPFEKASLSKEVRRVQWNSQSMEISLPDLGDDFSIAAVNEGNTWQPVVNGKSIHVYPGTYLLVKKGHKAATGKKINGVIALHEYVAPQPVRTDLVVSHQPLKEVSAGQPLTIRATIAGIDSSAQVWVEGSRLGGEWLKAEMKLTGPSRYETTIPTSAQLTGILQYRLIIKQGDQFITYPGHHTSDPHAWDSWQQDTWETFITAPYTMSLLNATSDHDIITLPSYTKNAYTAGSTPGQLAVRFDGRGTKTDTITGISRAVQVRLKNSSRAKMVVVRARVTNSSQAEARIALVGNNGAAVAAHFQLSDTFRDIEIPIDLFKKDEVLLLPRPYPGFMPLWFKTAAIFPGIGELDKIEISNLPAKNQGTQALPYYIEIESVWLKLVEHVQI</sequence>
<dbReference type="KEGG" id="chih:GWR21_10635"/>
<organism evidence="5 6">
    <name type="scientific">Chitinophaga agri</name>
    <dbReference type="NCBI Taxonomy" id="2703787"/>
    <lineage>
        <taxon>Bacteria</taxon>
        <taxon>Pseudomonadati</taxon>
        <taxon>Bacteroidota</taxon>
        <taxon>Chitinophagia</taxon>
        <taxon>Chitinophagales</taxon>
        <taxon>Chitinophagaceae</taxon>
        <taxon>Chitinophaga</taxon>
    </lineage>
</organism>
<evidence type="ECO:0000259" key="4">
    <source>
        <dbReference type="Pfam" id="PF00150"/>
    </source>
</evidence>
<dbReference type="RefSeq" id="WP_162331729.1">
    <property type="nucleotide sequence ID" value="NZ_CP048113.1"/>
</dbReference>
<feature type="domain" description="Glycoside hydrolase family 5" evidence="4">
    <location>
        <begin position="74"/>
        <end position="238"/>
    </location>
</feature>
<dbReference type="Gene3D" id="3.20.20.80">
    <property type="entry name" value="Glycosidases"/>
    <property type="match status" value="1"/>
</dbReference>
<protein>
    <submittedName>
        <fullName evidence="5">Cellulase family glycosylhydrolase</fullName>
    </submittedName>
</protein>
<reference evidence="5 6" key="1">
    <citation type="submission" date="2020-01" db="EMBL/GenBank/DDBJ databases">
        <title>Complete genome sequence of Chitinophaga sp. H33E-04 isolated from quinoa roots.</title>
        <authorList>
            <person name="Weon H.-Y."/>
            <person name="Lee S.A."/>
        </authorList>
    </citation>
    <scope>NUCLEOTIDE SEQUENCE [LARGE SCALE GENOMIC DNA]</scope>
    <source>
        <strain evidence="5 6">H33E-04</strain>
    </source>
</reference>
<dbReference type="Pfam" id="PF00150">
    <property type="entry name" value="Cellulase"/>
    <property type="match status" value="1"/>
</dbReference>
<dbReference type="GO" id="GO:0000272">
    <property type="term" value="P:polysaccharide catabolic process"/>
    <property type="evidence" value="ECO:0007669"/>
    <property type="project" value="InterPro"/>
</dbReference>
<dbReference type="Proteomes" id="UP000476411">
    <property type="component" value="Chromosome"/>
</dbReference>
<keyword evidence="1 5" id="KW-0378">Hydrolase</keyword>
<gene>
    <name evidence="5" type="ORF">GWR21_10635</name>
</gene>
<evidence type="ECO:0000313" key="6">
    <source>
        <dbReference type="Proteomes" id="UP000476411"/>
    </source>
</evidence>
<evidence type="ECO:0000256" key="2">
    <source>
        <dbReference type="ARBA" id="ARBA00023295"/>
    </source>
</evidence>
<keyword evidence="2" id="KW-0326">Glycosidase</keyword>
<proteinExistence type="predicted"/>
<name>A0A6B9ZG16_9BACT</name>